<reference evidence="2 3" key="1">
    <citation type="submission" date="2020-08" db="EMBL/GenBank/DDBJ databases">
        <title>Cohnella phylogeny.</title>
        <authorList>
            <person name="Dunlap C."/>
        </authorList>
    </citation>
    <scope>NUCLEOTIDE SEQUENCE [LARGE SCALE GENOMIC DNA]</scope>
    <source>
        <strain evidence="2 3">CBP 2801</strain>
    </source>
</reference>
<dbReference type="Pfam" id="PF00656">
    <property type="entry name" value="Peptidase_C14"/>
    <property type="match status" value="1"/>
</dbReference>
<evidence type="ECO:0000313" key="3">
    <source>
        <dbReference type="Proteomes" id="UP000564644"/>
    </source>
</evidence>
<dbReference type="GO" id="GO:0006508">
    <property type="term" value="P:proteolysis"/>
    <property type="evidence" value="ECO:0007669"/>
    <property type="project" value="InterPro"/>
</dbReference>
<feature type="domain" description="Peptidase C14 caspase" evidence="1">
    <location>
        <begin position="5"/>
        <end position="208"/>
    </location>
</feature>
<name>A0A7X0SK19_9BACL</name>
<protein>
    <submittedName>
        <fullName evidence="2">Caspase family protein</fullName>
    </submittedName>
</protein>
<dbReference type="RefSeq" id="WP_185129078.1">
    <property type="nucleotide sequence ID" value="NZ_JACJVO010000012.1"/>
</dbReference>
<proteinExistence type="predicted"/>
<evidence type="ECO:0000259" key="1">
    <source>
        <dbReference type="Pfam" id="PF00656"/>
    </source>
</evidence>
<keyword evidence="3" id="KW-1185">Reference proteome</keyword>
<accession>A0A7X0SK19</accession>
<dbReference type="GO" id="GO:0004197">
    <property type="term" value="F:cysteine-type endopeptidase activity"/>
    <property type="evidence" value="ECO:0007669"/>
    <property type="project" value="InterPro"/>
</dbReference>
<dbReference type="EMBL" id="JACJVO010000012">
    <property type="protein sequence ID" value="MBB6731402.1"/>
    <property type="molecule type" value="Genomic_DNA"/>
</dbReference>
<dbReference type="InterPro" id="IPR029030">
    <property type="entry name" value="Caspase-like_dom_sf"/>
</dbReference>
<comment type="caution">
    <text evidence="2">The sequence shown here is derived from an EMBL/GenBank/DDBJ whole genome shotgun (WGS) entry which is preliminary data.</text>
</comment>
<sequence length="511" mass="59180">MNHIKAFVVGVSDYKAVGAKDLSFCKSDMLNFSQAIKVGMHVKEKEVVRLGLLNNGVVSEAEFWKELQSFNAKLDHHDTAIFYFSGHGTSTNPHYLVLSDGFVETQKLIEVLSQSKAKNKILFLDCCYSGNFSIKMSSKIDISDSIDKFNGTGYAILTSSNAYEPSYGDRIGSVFTNILCNALTNKFLIREGAISLQDLQLWVKRALEIYTRNNPNSPQHAIFRADMGGTIFFHTGDFKPYPREHYYIEKNEFIIHSVDPVHIGSIKRYAAKVILKSIPTDEELANWAAQISELLKNADVYNSERQRLMFKGQETNIVWVYFGFSEEDIINGNFYCIATWVDEKQSKEWWHRLSSEHEYIINDIHLKKVPFYNMLKEFINENSISDMEVFEQIKQIRFEMINIAEHIIFSFNELCNHILSEDELFDIITPLCPRLDELFLTLTDIGFSSTKIKDYREAHLSLLGTIHDFSYFYNKKYKDQRDPANRKSVMQITISRYHTDLKKLEQLDKDF</sequence>
<organism evidence="2 3">
    <name type="scientific">Cohnella zeiphila</name>
    <dbReference type="NCBI Taxonomy" id="2761120"/>
    <lineage>
        <taxon>Bacteria</taxon>
        <taxon>Bacillati</taxon>
        <taxon>Bacillota</taxon>
        <taxon>Bacilli</taxon>
        <taxon>Bacillales</taxon>
        <taxon>Paenibacillaceae</taxon>
        <taxon>Cohnella</taxon>
    </lineage>
</organism>
<evidence type="ECO:0000313" key="2">
    <source>
        <dbReference type="EMBL" id="MBB6731402.1"/>
    </source>
</evidence>
<dbReference type="Gene3D" id="3.40.50.1460">
    <property type="match status" value="1"/>
</dbReference>
<dbReference type="SUPFAM" id="SSF52129">
    <property type="entry name" value="Caspase-like"/>
    <property type="match status" value="1"/>
</dbReference>
<gene>
    <name evidence="2" type="ORF">H7C18_10840</name>
</gene>
<dbReference type="AlphaFoldDB" id="A0A7X0SK19"/>
<dbReference type="InterPro" id="IPR011600">
    <property type="entry name" value="Pept_C14_caspase"/>
</dbReference>
<dbReference type="Proteomes" id="UP000564644">
    <property type="component" value="Unassembled WGS sequence"/>
</dbReference>